<dbReference type="OrthoDB" id="823121at2"/>
<keyword evidence="2" id="KW-0732">Signal</keyword>
<evidence type="ECO:0000256" key="1">
    <source>
        <dbReference type="SAM" id="MobiDB-lite"/>
    </source>
</evidence>
<feature type="chain" id="PRO_5020540775" description="DUF4382 domain-containing protein" evidence="2">
    <location>
        <begin position="26"/>
        <end position="260"/>
    </location>
</feature>
<feature type="signal peptide" evidence="2">
    <location>
        <begin position="1"/>
        <end position="25"/>
    </location>
</feature>
<evidence type="ECO:0000313" key="3">
    <source>
        <dbReference type="EMBL" id="QBZ98275.1"/>
    </source>
</evidence>
<organism evidence="3 4">
    <name type="scientific">Flavobacterium sangjuense</name>
    <dbReference type="NCBI Taxonomy" id="2518177"/>
    <lineage>
        <taxon>Bacteria</taxon>
        <taxon>Pseudomonadati</taxon>
        <taxon>Bacteroidota</taxon>
        <taxon>Flavobacteriia</taxon>
        <taxon>Flavobacteriales</taxon>
        <taxon>Flavobacteriaceae</taxon>
        <taxon>Flavobacterium</taxon>
    </lineage>
</organism>
<dbReference type="AlphaFoldDB" id="A0A4P7PUD2"/>
<gene>
    <name evidence="3" type="ORF">GS03_01780</name>
</gene>
<evidence type="ECO:0000313" key="4">
    <source>
        <dbReference type="Proteomes" id="UP000296862"/>
    </source>
</evidence>
<feature type="compositionally biased region" description="Acidic residues" evidence="1">
    <location>
        <begin position="75"/>
        <end position="101"/>
    </location>
</feature>
<dbReference type="KEGG" id="fsn:GS03_01780"/>
<reference evidence="3 4" key="1">
    <citation type="submission" date="2019-04" db="EMBL/GenBank/DDBJ databases">
        <title>Flavobacterium sp. GS03.</title>
        <authorList>
            <person name="Kim H."/>
        </authorList>
    </citation>
    <scope>NUCLEOTIDE SEQUENCE [LARGE SCALE GENOMIC DNA]</scope>
    <source>
        <strain evidence="3 4">GS03</strain>
    </source>
</reference>
<proteinExistence type="predicted"/>
<sequence>MKNLKILIVLIGLFFLITSCSSESSAGYGTMRVIGKATYTNPAAGRNTTTTLNNDVVLTSFKINVNEISFKYAESDDDDDNENGDNDNDNGDDDHDGFFDGDDEVELNGPWELDLLNQIAPVTTVSVPNGTYEEVELELGKNLVSTSPLYNKTVEIRGTINGIPFVFWHDFEQDLEIDYEDAGQNLVVSNNSFDLVFNFDLNQLLSEVDLSAAVDGNGNGIIEIGPNDTDGNNALALTLNEHLGDCGEMEGGEHEDGDDD</sequence>
<accession>A0A4P7PUD2</accession>
<dbReference type="PROSITE" id="PS51257">
    <property type="entry name" value="PROKAR_LIPOPROTEIN"/>
    <property type="match status" value="1"/>
</dbReference>
<dbReference type="EMBL" id="CP038810">
    <property type="protein sequence ID" value="QBZ98275.1"/>
    <property type="molecule type" value="Genomic_DNA"/>
</dbReference>
<protein>
    <recommendedName>
        <fullName evidence="5">DUF4382 domain-containing protein</fullName>
    </recommendedName>
</protein>
<feature type="region of interest" description="Disordered" evidence="1">
    <location>
        <begin position="73"/>
        <end position="101"/>
    </location>
</feature>
<dbReference type="Proteomes" id="UP000296862">
    <property type="component" value="Chromosome"/>
</dbReference>
<name>A0A4P7PUD2_9FLAO</name>
<dbReference type="RefSeq" id="WP_136152181.1">
    <property type="nucleotide sequence ID" value="NZ_CP038810.1"/>
</dbReference>
<evidence type="ECO:0008006" key="5">
    <source>
        <dbReference type="Google" id="ProtNLM"/>
    </source>
</evidence>
<keyword evidence="4" id="KW-1185">Reference proteome</keyword>
<evidence type="ECO:0000256" key="2">
    <source>
        <dbReference type="SAM" id="SignalP"/>
    </source>
</evidence>